<dbReference type="InterPro" id="IPR013116">
    <property type="entry name" value="KARI_N"/>
</dbReference>
<name>A0A381RT98_9ZZZZ</name>
<keyword evidence="7" id="KW-0460">Magnesium</keyword>
<dbReference type="InterPro" id="IPR036291">
    <property type="entry name" value="NAD(P)-bd_dom_sf"/>
</dbReference>
<dbReference type="PANTHER" id="PTHR21371">
    <property type="entry name" value="KETOL-ACID REDUCTOISOMERASE, MITOCHONDRIAL"/>
    <property type="match status" value="1"/>
</dbReference>
<dbReference type="InterPro" id="IPR000506">
    <property type="entry name" value="KARI_C"/>
</dbReference>
<dbReference type="GO" id="GO:0004455">
    <property type="term" value="F:ketol-acid reductoisomerase activity"/>
    <property type="evidence" value="ECO:0007669"/>
    <property type="project" value="InterPro"/>
</dbReference>
<reference evidence="13" key="1">
    <citation type="submission" date="2018-05" db="EMBL/GenBank/DDBJ databases">
        <authorList>
            <person name="Lanie J.A."/>
            <person name="Ng W.-L."/>
            <person name="Kazmierczak K.M."/>
            <person name="Andrzejewski T.M."/>
            <person name="Davidsen T.M."/>
            <person name="Wayne K.J."/>
            <person name="Tettelin H."/>
            <person name="Glass J.I."/>
            <person name="Rusch D."/>
            <person name="Podicherti R."/>
            <person name="Tsui H.-C.T."/>
            <person name="Winkler M.E."/>
        </authorList>
    </citation>
    <scope>NUCLEOTIDE SEQUENCE</scope>
</reference>
<organism evidence="13">
    <name type="scientific">marine metagenome</name>
    <dbReference type="NCBI Taxonomy" id="408172"/>
    <lineage>
        <taxon>unclassified sequences</taxon>
        <taxon>metagenomes</taxon>
        <taxon>ecological metagenomes</taxon>
    </lineage>
</organism>
<dbReference type="AlphaFoldDB" id="A0A381RT98"/>
<comment type="cofactor">
    <cofactor evidence="1">
        <name>Mg(2+)</name>
        <dbReference type="ChEBI" id="CHEBI:18420"/>
    </cofactor>
</comment>
<evidence type="ECO:0000256" key="5">
    <source>
        <dbReference type="ARBA" id="ARBA00022605"/>
    </source>
</evidence>
<evidence type="ECO:0000313" key="13">
    <source>
        <dbReference type="EMBL" id="SUZ95115.1"/>
    </source>
</evidence>
<keyword evidence="9" id="KW-0100">Branched-chain amino acid biosynthesis</keyword>
<gene>
    <name evidence="13" type="ORF">METZ01_LOCUS47969</name>
</gene>
<evidence type="ECO:0000256" key="9">
    <source>
        <dbReference type="ARBA" id="ARBA00023304"/>
    </source>
</evidence>
<dbReference type="InterPro" id="IPR014359">
    <property type="entry name" value="KARI_prok"/>
</dbReference>
<dbReference type="PROSITE" id="PS51851">
    <property type="entry name" value="KARI_C"/>
    <property type="match status" value="1"/>
</dbReference>
<dbReference type="EMBL" id="UINC01002295">
    <property type="protein sequence ID" value="SUZ95115.1"/>
    <property type="molecule type" value="Genomic_DNA"/>
</dbReference>
<dbReference type="InterPro" id="IPR013328">
    <property type="entry name" value="6PGD_dom2"/>
</dbReference>
<evidence type="ECO:0000259" key="12">
    <source>
        <dbReference type="PROSITE" id="PS51851"/>
    </source>
</evidence>
<protein>
    <recommendedName>
        <fullName evidence="10">Alpha-keto-beta-hydroxylacyl reductoisomerase</fullName>
    </recommendedName>
</protein>
<feature type="domain" description="KARI C-terminal knotted" evidence="12">
    <location>
        <begin position="199"/>
        <end position="346"/>
    </location>
</feature>
<evidence type="ECO:0000256" key="4">
    <source>
        <dbReference type="ARBA" id="ARBA00010318"/>
    </source>
</evidence>
<dbReference type="GO" id="GO:0009097">
    <property type="term" value="P:isoleucine biosynthetic process"/>
    <property type="evidence" value="ECO:0007669"/>
    <property type="project" value="UniProtKB-UniPathway"/>
</dbReference>
<dbReference type="InterPro" id="IPR008927">
    <property type="entry name" value="6-PGluconate_DH-like_C_sf"/>
</dbReference>
<evidence type="ECO:0000256" key="10">
    <source>
        <dbReference type="ARBA" id="ARBA00030209"/>
    </source>
</evidence>
<dbReference type="PANTHER" id="PTHR21371:SF1">
    <property type="entry name" value="KETOL-ACID REDUCTOISOMERASE, MITOCHONDRIAL"/>
    <property type="match status" value="1"/>
</dbReference>
<feature type="domain" description="KARI N-terminal Rossmann" evidence="11">
    <location>
        <begin position="10"/>
        <end position="198"/>
    </location>
</feature>
<sequence length="347" mass="38783">MKELDINGFKELIIERSDYPIEKCKQILNNDVTAILGYGPQGRGQGLNMRDQGFNVILGLRKGASWEKAVEDGWVEGKDLFEIGEAAKKGSIIQFLLSDAGQIQAWPLVEKNLNDGDTLYFSHGFGIIFHKHTKIIPPKNINVVLVAPKGSGLTVRNHFLEGRGINSSFAIHQDYSGRARDITIATAFAIGSGHLFETTFEKEVHSDLTGERCVLMGLIQGAFLAQYEVLRENGHSPSEAYNETIEEGLQSLYPLVSEKGMDWMYSNCSTTAQRGALDWAPKFRDVLKPVIQDCYSKVVSGEEAKIAISSNSKPDYRKQLHKELDKINNQEMWLAGKKLRPLRPENI</sequence>
<dbReference type="NCBIfam" id="TIGR00465">
    <property type="entry name" value="ilvC"/>
    <property type="match status" value="1"/>
</dbReference>
<dbReference type="PIRSF" id="PIRSF000116">
    <property type="entry name" value="IlvC_gammaproteo"/>
    <property type="match status" value="1"/>
</dbReference>
<evidence type="ECO:0000256" key="3">
    <source>
        <dbReference type="ARBA" id="ARBA00004885"/>
    </source>
</evidence>
<dbReference type="FunFam" id="1.10.1040.10:FF:000003">
    <property type="entry name" value="Ketol-acid reductoisomerase, mitochondrial"/>
    <property type="match status" value="1"/>
</dbReference>
<dbReference type="Gene3D" id="1.10.1040.10">
    <property type="entry name" value="N-(1-d-carboxylethyl)-l-norvaline Dehydrogenase, domain 2"/>
    <property type="match status" value="3"/>
</dbReference>
<dbReference type="GO" id="GO:0046872">
    <property type="term" value="F:metal ion binding"/>
    <property type="evidence" value="ECO:0007669"/>
    <property type="project" value="UniProtKB-KW"/>
</dbReference>
<dbReference type="SUPFAM" id="SSF48179">
    <property type="entry name" value="6-phosphogluconate dehydrogenase C-terminal domain-like"/>
    <property type="match status" value="1"/>
</dbReference>
<evidence type="ECO:0000256" key="7">
    <source>
        <dbReference type="ARBA" id="ARBA00022842"/>
    </source>
</evidence>
<comment type="pathway">
    <text evidence="2">Amino-acid biosynthesis; L-valine biosynthesis; L-valine from pyruvate: step 2/4.</text>
</comment>
<dbReference type="Pfam" id="PF07991">
    <property type="entry name" value="KARI_N"/>
    <property type="match status" value="1"/>
</dbReference>
<evidence type="ECO:0000256" key="6">
    <source>
        <dbReference type="ARBA" id="ARBA00022723"/>
    </source>
</evidence>
<keyword evidence="5" id="KW-0028">Amino-acid biosynthesis</keyword>
<proteinExistence type="inferred from homology"/>
<dbReference type="UniPathway" id="UPA00049">
    <property type="reaction ID" value="UER00060"/>
</dbReference>
<evidence type="ECO:0000256" key="8">
    <source>
        <dbReference type="ARBA" id="ARBA00023002"/>
    </source>
</evidence>
<keyword evidence="8" id="KW-0560">Oxidoreductase</keyword>
<evidence type="ECO:0000259" key="11">
    <source>
        <dbReference type="PROSITE" id="PS51850"/>
    </source>
</evidence>
<keyword evidence="6" id="KW-0479">Metal-binding</keyword>
<dbReference type="UniPathway" id="UPA00047">
    <property type="reaction ID" value="UER00056"/>
</dbReference>
<comment type="pathway">
    <text evidence="3">Amino-acid biosynthesis; L-isoleucine biosynthesis; L-isoleucine from 2-oxobutanoate: step 2/4.</text>
</comment>
<dbReference type="Pfam" id="PF01450">
    <property type="entry name" value="KARI_C"/>
    <property type="match status" value="1"/>
</dbReference>
<accession>A0A381RT98</accession>
<dbReference type="SUPFAM" id="SSF51735">
    <property type="entry name" value="NAD(P)-binding Rossmann-fold domains"/>
    <property type="match status" value="1"/>
</dbReference>
<dbReference type="Gene3D" id="3.40.50.720">
    <property type="entry name" value="NAD(P)-binding Rossmann-like Domain"/>
    <property type="match status" value="1"/>
</dbReference>
<dbReference type="PROSITE" id="PS51850">
    <property type="entry name" value="KARI_N"/>
    <property type="match status" value="1"/>
</dbReference>
<evidence type="ECO:0000256" key="1">
    <source>
        <dbReference type="ARBA" id="ARBA00001946"/>
    </source>
</evidence>
<evidence type="ECO:0000256" key="2">
    <source>
        <dbReference type="ARBA" id="ARBA00004864"/>
    </source>
</evidence>
<dbReference type="InterPro" id="IPR013023">
    <property type="entry name" value="KARI"/>
</dbReference>
<dbReference type="GO" id="GO:0009099">
    <property type="term" value="P:L-valine biosynthetic process"/>
    <property type="evidence" value="ECO:0007669"/>
    <property type="project" value="UniProtKB-UniPathway"/>
</dbReference>
<comment type="similarity">
    <text evidence="4">Belongs to the ketol-acid reductoisomerase family.</text>
</comment>
<dbReference type="GO" id="GO:0050661">
    <property type="term" value="F:NADP binding"/>
    <property type="evidence" value="ECO:0007669"/>
    <property type="project" value="InterPro"/>
</dbReference>